<dbReference type="RefSeq" id="WP_140739877.1">
    <property type="nucleotide sequence ID" value="NZ_RCZM01000003.1"/>
</dbReference>
<gene>
    <name evidence="2" type="ORF">EAH86_09940</name>
</gene>
<reference evidence="2 3" key="1">
    <citation type="journal article" date="2019" name="Environ. Microbiol.">
        <title>Species interactions and distinct microbial communities in high Arctic permafrost affected cryosols are associated with the CH4 and CO2 gas fluxes.</title>
        <authorList>
            <person name="Altshuler I."/>
            <person name="Hamel J."/>
            <person name="Turney S."/>
            <person name="Magnuson E."/>
            <person name="Levesque R."/>
            <person name="Greer C."/>
            <person name="Whyte L.G."/>
        </authorList>
    </citation>
    <scope>NUCLEOTIDE SEQUENCE [LARGE SCALE GENOMIC DNA]</scope>
    <source>
        <strain evidence="2 3">S9.3A</strain>
    </source>
</reference>
<dbReference type="EMBL" id="RCZM01000003">
    <property type="protein sequence ID" value="TPG17086.1"/>
    <property type="molecule type" value="Genomic_DNA"/>
</dbReference>
<keyword evidence="3" id="KW-1185">Reference proteome</keyword>
<feature type="compositionally biased region" description="Gly residues" evidence="1">
    <location>
        <begin position="93"/>
        <end position="102"/>
    </location>
</feature>
<dbReference type="Proteomes" id="UP000317722">
    <property type="component" value="Unassembled WGS sequence"/>
</dbReference>
<name>A0A502CZ37_9MICO</name>
<feature type="compositionally biased region" description="Basic and acidic residues" evidence="1">
    <location>
        <begin position="166"/>
        <end position="183"/>
    </location>
</feature>
<protein>
    <recommendedName>
        <fullName evidence="4">WXG100 family type VII secretion target</fullName>
    </recommendedName>
</protein>
<sequence length="366" mass="37790">MGGTDKKGMENQKVRSIAEQLSRVQGELTDATANAEKAVRQLRWVWEGDDASTFFNAWPTTRHSLDLSTGGVDELAKKLRDEIGEQELASGVTGPGGGGDGDGGGDSDGDGTPDADDKDDDNDGTPDDKDKDKDDDNDKVPDDRDDDPEDDDDQDDDGVDDEDEDGQHRDGEGVWDKGGFDKPELNVGMTVADGEKQLWDKEFIGGTWGDEDGNHLSGELLGTEGKADYEVGISKEGLVASGGVMAGAYVAKVSGSYSNSHGTQVEGTAYAGAEANADAGVKLGLDGAKANVGGEVFVGGKGEASVSQDLGPVDVGVGGEISYGIGAHAEADAEISSDNIGVSVDVGATLGIGGGIKFDIGFDPPW</sequence>
<comment type="caution">
    <text evidence="2">The sequence shown here is derived from an EMBL/GenBank/DDBJ whole genome shotgun (WGS) entry which is preliminary data.</text>
</comment>
<proteinExistence type="predicted"/>
<organism evidence="2 3">
    <name type="scientific">Pedococcus bigeumensis</name>
    <dbReference type="NCBI Taxonomy" id="433644"/>
    <lineage>
        <taxon>Bacteria</taxon>
        <taxon>Bacillati</taxon>
        <taxon>Actinomycetota</taxon>
        <taxon>Actinomycetes</taxon>
        <taxon>Micrococcales</taxon>
        <taxon>Intrasporangiaceae</taxon>
        <taxon>Pedococcus</taxon>
    </lineage>
</organism>
<evidence type="ECO:0000313" key="3">
    <source>
        <dbReference type="Proteomes" id="UP000317722"/>
    </source>
</evidence>
<evidence type="ECO:0000313" key="2">
    <source>
        <dbReference type="EMBL" id="TPG17086.1"/>
    </source>
</evidence>
<dbReference type="Gene3D" id="1.10.287.1060">
    <property type="entry name" value="ESAT-6-like"/>
    <property type="match status" value="1"/>
</dbReference>
<feature type="compositionally biased region" description="Acidic residues" evidence="1">
    <location>
        <begin position="103"/>
        <end position="125"/>
    </location>
</feature>
<dbReference type="OrthoDB" id="4857826at2"/>
<dbReference type="AlphaFoldDB" id="A0A502CZ37"/>
<feature type="compositionally biased region" description="Basic and acidic residues" evidence="1">
    <location>
        <begin position="126"/>
        <end position="142"/>
    </location>
</feature>
<evidence type="ECO:0000256" key="1">
    <source>
        <dbReference type="SAM" id="MobiDB-lite"/>
    </source>
</evidence>
<evidence type="ECO:0008006" key="4">
    <source>
        <dbReference type="Google" id="ProtNLM"/>
    </source>
</evidence>
<feature type="compositionally biased region" description="Acidic residues" evidence="1">
    <location>
        <begin position="143"/>
        <end position="165"/>
    </location>
</feature>
<feature type="region of interest" description="Disordered" evidence="1">
    <location>
        <begin position="77"/>
        <end position="183"/>
    </location>
</feature>
<accession>A0A502CZ37</accession>